<organism evidence="1 2">
    <name type="scientific">Hypocrea virens (strain Gv29-8 / FGSC 10586)</name>
    <name type="common">Gliocladium virens</name>
    <name type="synonym">Trichoderma virens</name>
    <dbReference type="NCBI Taxonomy" id="413071"/>
    <lineage>
        <taxon>Eukaryota</taxon>
        <taxon>Fungi</taxon>
        <taxon>Dikarya</taxon>
        <taxon>Ascomycota</taxon>
        <taxon>Pezizomycotina</taxon>
        <taxon>Sordariomycetes</taxon>
        <taxon>Hypocreomycetidae</taxon>
        <taxon>Hypocreales</taxon>
        <taxon>Hypocreaceae</taxon>
        <taxon>Trichoderma</taxon>
    </lineage>
</organism>
<dbReference type="EMBL" id="ABDF02000003">
    <property type="protein sequence ID" value="EHK25171.1"/>
    <property type="molecule type" value="Genomic_DNA"/>
</dbReference>
<accession>G9MI54</accession>
<proteinExistence type="predicted"/>
<evidence type="ECO:0000313" key="2">
    <source>
        <dbReference type="Proteomes" id="UP000007115"/>
    </source>
</evidence>
<dbReference type="VEuPathDB" id="FungiDB:TRIVIDRAFT_218953"/>
<reference evidence="1 2" key="1">
    <citation type="journal article" date="2011" name="Genome Biol.">
        <title>Comparative genome sequence analysis underscores mycoparasitism as the ancestral life style of Trichoderma.</title>
        <authorList>
            <person name="Kubicek C.P."/>
            <person name="Herrera-Estrella A."/>
            <person name="Seidl-Seiboth V."/>
            <person name="Martinez D.A."/>
            <person name="Druzhinina I.S."/>
            <person name="Thon M."/>
            <person name="Zeilinger S."/>
            <person name="Casas-Flores S."/>
            <person name="Horwitz B.A."/>
            <person name="Mukherjee P.K."/>
            <person name="Mukherjee M."/>
            <person name="Kredics L."/>
            <person name="Alcaraz L.D."/>
            <person name="Aerts A."/>
            <person name="Antal Z."/>
            <person name="Atanasova L."/>
            <person name="Cervantes-Badillo M.G."/>
            <person name="Challacombe J."/>
            <person name="Chertkov O."/>
            <person name="McCluskey K."/>
            <person name="Coulpier F."/>
            <person name="Deshpande N."/>
            <person name="von Doehren H."/>
            <person name="Ebbole D.J."/>
            <person name="Esquivel-Naranjo E.U."/>
            <person name="Fekete E."/>
            <person name="Flipphi M."/>
            <person name="Glaser F."/>
            <person name="Gomez-Rodriguez E.Y."/>
            <person name="Gruber S."/>
            <person name="Han C."/>
            <person name="Henrissat B."/>
            <person name="Hermosa R."/>
            <person name="Hernandez-Onate M."/>
            <person name="Karaffa L."/>
            <person name="Kosti I."/>
            <person name="Le Crom S."/>
            <person name="Lindquist E."/>
            <person name="Lucas S."/>
            <person name="Luebeck M."/>
            <person name="Luebeck P.S."/>
            <person name="Margeot A."/>
            <person name="Metz B."/>
            <person name="Misra M."/>
            <person name="Nevalainen H."/>
            <person name="Omann M."/>
            <person name="Packer N."/>
            <person name="Perrone G."/>
            <person name="Uresti-Rivera E.E."/>
            <person name="Salamov A."/>
            <person name="Schmoll M."/>
            <person name="Seiboth B."/>
            <person name="Shapiro H."/>
            <person name="Sukno S."/>
            <person name="Tamayo-Ramos J.A."/>
            <person name="Tisch D."/>
            <person name="Wiest A."/>
            <person name="Wilkinson H.H."/>
            <person name="Zhang M."/>
            <person name="Coutinho P.M."/>
            <person name="Kenerley C.M."/>
            <person name="Monte E."/>
            <person name="Baker S.E."/>
            <person name="Grigoriev I.V."/>
        </authorList>
    </citation>
    <scope>NUCLEOTIDE SEQUENCE [LARGE SCALE GENOMIC DNA]</scope>
    <source>
        <strain evidence="2">Gv29-8 / FGSC 10586</strain>
    </source>
</reference>
<gene>
    <name evidence="1" type="ORF">TRIVIDRAFT_218953</name>
</gene>
<dbReference type="InParanoid" id="G9MI54"/>
<dbReference type="GeneID" id="25791377"/>
<protein>
    <submittedName>
        <fullName evidence="1">Uncharacterized protein</fullName>
    </submittedName>
</protein>
<dbReference type="AlphaFoldDB" id="G9MI54"/>
<keyword evidence="2" id="KW-1185">Reference proteome</keyword>
<dbReference type="HOGENOM" id="CLU_2121416_0_0_1"/>
<name>G9MI54_HYPVG</name>
<dbReference type="Proteomes" id="UP000007115">
    <property type="component" value="Unassembled WGS sequence"/>
</dbReference>
<dbReference type="RefSeq" id="XP_013959385.1">
    <property type="nucleotide sequence ID" value="XM_014103910.1"/>
</dbReference>
<comment type="caution">
    <text evidence="1">The sequence shown here is derived from an EMBL/GenBank/DDBJ whole genome shotgun (WGS) entry which is preliminary data.</text>
</comment>
<sequence length="114" mass="12672">MITIPHKTGRSVKKANMFQRLSPSKLDLHCAKPLGARKTVLEAGTTNAHIQRPYVVNIRRVYSSSILVGPPKLRTARYLPSPRGIYTSSTQGCMTIATQYKYLGKSTLRVVNTL</sequence>
<evidence type="ECO:0000313" key="1">
    <source>
        <dbReference type="EMBL" id="EHK25171.1"/>
    </source>
</evidence>